<gene>
    <name evidence="1" type="ORF">B0H99_103302</name>
</gene>
<dbReference type="PROSITE" id="PS51257">
    <property type="entry name" value="PROKAR_LIPOPROTEIN"/>
    <property type="match status" value="1"/>
</dbReference>
<evidence type="ECO:0000313" key="1">
    <source>
        <dbReference type="EMBL" id="PSL41166.1"/>
    </source>
</evidence>
<protein>
    <submittedName>
        <fullName evidence="1">Uncharacterized protein</fullName>
    </submittedName>
</protein>
<comment type="caution">
    <text evidence="1">The sequence shown here is derived from an EMBL/GenBank/DDBJ whole genome shotgun (WGS) entry which is preliminary data.</text>
</comment>
<accession>A0A2P8H4K9</accession>
<dbReference type="EMBL" id="PYAT01000003">
    <property type="protein sequence ID" value="PSL41166.1"/>
    <property type="molecule type" value="Genomic_DNA"/>
</dbReference>
<dbReference type="RefSeq" id="WP_106532665.1">
    <property type="nucleotide sequence ID" value="NZ_PYAT01000003.1"/>
</dbReference>
<keyword evidence="2" id="KW-1185">Reference proteome</keyword>
<name>A0A2P8H4K9_9BACL</name>
<organism evidence="1 2">
    <name type="scientific">Planomicrobium soli</name>
    <dbReference type="NCBI Taxonomy" id="1176648"/>
    <lineage>
        <taxon>Bacteria</taxon>
        <taxon>Bacillati</taxon>
        <taxon>Bacillota</taxon>
        <taxon>Bacilli</taxon>
        <taxon>Bacillales</taxon>
        <taxon>Caryophanaceae</taxon>
        <taxon>Planomicrobium</taxon>
    </lineage>
</organism>
<dbReference type="OrthoDB" id="9794377at2"/>
<evidence type="ECO:0000313" key="2">
    <source>
        <dbReference type="Proteomes" id="UP000242682"/>
    </source>
</evidence>
<proteinExistence type="predicted"/>
<sequence>MFTIKKNLGYLLLAATILTGCSDSSDEVKAETEQVANSADQKELITTYKEYIEDDFYQFLLKDFHKRFVQGETELEINDDIIEIYNEGLRSLIEEKGVETYLDYGNWLTHDFIAVDTQNLLLAKQKEYEDETLKTLTDFIDGYYEKKYDPTAVDKISGFGYFENNEEVQTLLAFTDALKYGDSEQTLVTLLKTVSPHYSGLKGYEIKKFVESKGIDIFTWVDVYNKENGTMLTEEEGVGDYNPAIGMTTEEVENSSWGKPQSVNRTVTANSVSEQWVYPNYKYLYFENEILTSFQD</sequence>
<reference evidence="1 2" key="1">
    <citation type="submission" date="2018-03" db="EMBL/GenBank/DDBJ databases">
        <title>Genomic Encyclopedia of Type Strains, Phase III (KMG-III): the genomes of soil and plant-associated and newly described type strains.</title>
        <authorList>
            <person name="Whitman W."/>
        </authorList>
    </citation>
    <scope>NUCLEOTIDE SEQUENCE [LARGE SCALE GENOMIC DNA]</scope>
    <source>
        <strain evidence="1 2">CGMCC 1.12259</strain>
    </source>
</reference>
<dbReference type="Proteomes" id="UP000242682">
    <property type="component" value="Unassembled WGS sequence"/>
</dbReference>
<dbReference type="AlphaFoldDB" id="A0A2P8H4K9"/>